<keyword evidence="3" id="KW-1003">Cell membrane</keyword>
<sequence>MIEVNQLIYSYDNMKMHFDFKADQNERILILGPSGAGKSTMLSLIAGFLYATQGNLYLNKQNHTFSPPAKRPLSILFQENNLFSHLTVWQNIALGITPNLRLDNYQHAQVKQIIEKFFLEDCCNRFPSQISGGQRQRAALARCFIRQRPILLLDEPFSSLDPALRNEILGLLKKICDERQLTLLMVSHNLEDAVQIATRFIVVAEGKIVYDGHPDCLMNGLIEESALLGISSRY</sequence>
<dbReference type="Proteomes" id="UP000035503">
    <property type="component" value="Chromosome"/>
</dbReference>
<dbReference type="GO" id="GO:0016887">
    <property type="term" value="F:ATP hydrolysis activity"/>
    <property type="evidence" value="ECO:0007669"/>
    <property type="project" value="InterPro"/>
</dbReference>
<proteinExistence type="inferred from homology"/>
<evidence type="ECO:0000256" key="2">
    <source>
        <dbReference type="ARBA" id="ARBA00022448"/>
    </source>
</evidence>
<evidence type="ECO:0000256" key="7">
    <source>
        <dbReference type="ARBA" id="ARBA00022967"/>
    </source>
</evidence>
<dbReference type="PATRIC" id="fig|1277257.4.peg.771"/>
<dbReference type="SMART" id="SM00382">
    <property type="entry name" value="AAA"/>
    <property type="match status" value="1"/>
</dbReference>
<evidence type="ECO:0000256" key="8">
    <source>
        <dbReference type="ARBA" id="ARBA00023136"/>
    </source>
</evidence>
<dbReference type="GO" id="GO:0071934">
    <property type="term" value="P:thiamine transmembrane transport"/>
    <property type="evidence" value="ECO:0007669"/>
    <property type="project" value="InterPro"/>
</dbReference>
<dbReference type="InterPro" id="IPR017871">
    <property type="entry name" value="ABC_transporter-like_CS"/>
</dbReference>
<dbReference type="NCBIfam" id="NF008039">
    <property type="entry name" value="PRK10771.1"/>
    <property type="match status" value="1"/>
</dbReference>
<dbReference type="PANTHER" id="PTHR42781:SF1">
    <property type="entry name" value="THIAMINE IMPORT ATP-BINDING PROTEIN THIQ"/>
    <property type="match status" value="1"/>
</dbReference>
<dbReference type="InterPro" id="IPR003593">
    <property type="entry name" value="AAA+_ATPase"/>
</dbReference>
<dbReference type="EMBL" id="CP004021">
    <property type="protein sequence ID" value="AKK20344.1"/>
    <property type="molecule type" value="Genomic_DNA"/>
</dbReference>
<dbReference type="InterPro" id="IPR003439">
    <property type="entry name" value="ABC_transporter-like_ATP-bd"/>
</dbReference>
<dbReference type="InterPro" id="IPR050093">
    <property type="entry name" value="ABC_SmlMolc_Importer"/>
</dbReference>
<reference evidence="10 11" key="1">
    <citation type="journal article" date="2015" name="Genome Announc.">
        <title>Complete Genome Sequence of 'Candidatus Liberibacter africanus,' a Bacterium Associated with Citrus Huanglongbing.</title>
        <authorList>
            <person name="Lin H."/>
            <person name="Pietersen G."/>
            <person name="Han C."/>
            <person name="Read D.A."/>
            <person name="Lou B."/>
            <person name="Gupta G."/>
            <person name="Civerolo E.L."/>
        </authorList>
    </citation>
    <scope>NUCLEOTIDE SEQUENCE [LARGE SCALE GENOMIC DNA]</scope>
    <source>
        <strain evidence="10 11">PTSAPSY</strain>
    </source>
</reference>
<dbReference type="Pfam" id="PF00005">
    <property type="entry name" value="ABC_tran"/>
    <property type="match status" value="1"/>
</dbReference>
<evidence type="ECO:0000256" key="6">
    <source>
        <dbReference type="ARBA" id="ARBA00022840"/>
    </source>
</evidence>
<dbReference type="GO" id="GO:0005524">
    <property type="term" value="F:ATP binding"/>
    <property type="evidence" value="ECO:0007669"/>
    <property type="project" value="UniProtKB-KW"/>
</dbReference>
<evidence type="ECO:0000256" key="1">
    <source>
        <dbReference type="ARBA" id="ARBA00005417"/>
    </source>
</evidence>
<accession>A0A0G3I378</accession>
<dbReference type="RefSeq" id="WP_047264340.1">
    <property type="nucleotide sequence ID" value="NZ_CP004021.1"/>
</dbReference>
<keyword evidence="6 10" id="KW-0067">ATP-binding</keyword>
<evidence type="ECO:0000259" key="9">
    <source>
        <dbReference type="PROSITE" id="PS50893"/>
    </source>
</evidence>
<dbReference type="Gene3D" id="3.40.50.300">
    <property type="entry name" value="P-loop containing nucleotide triphosphate hydrolases"/>
    <property type="match status" value="1"/>
</dbReference>
<dbReference type="KEGG" id="lau:G293_03580"/>
<dbReference type="SUPFAM" id="SSF52540">
    <property type="entry name" value="P-loop containing nucleoside triphosphate hydrolases"/>
    <property type="match status" value="1"/>
</dbReference>
<dbReference type="GO" id="GO:0042626">
    <property type="term" value="F:ATPase-coupled transmembrane transporter activity"/>
    <property type="evidence" value="ECO:0007669"/>
    <property type="project" value="InterPro"/>
</dbReference>
<keyword evidence="11" id="KW-1185">Reference proteome</keyword>
<protein>
    <submittedName>
        <fullName evidence="10">Thiamine transporter ATP-binding subunit</fullName>
    </submittedName>
</protein>
<dbReference type="PROSITE" id="PS00211">
    <property type="entry name" value="ABC_TRANSPORTER_1"/>
    <property type="match status" value="1"/>
</dbReference>
<gene>
    <name evidence="10" type="primary">thiQ</name>
    <name evidence="10" type="ORF">G293_03580</name>
</gene>
<dbReference type="OrthoDB" id="9802264at2"/>
<dbReference type="STRING" id="1277257.G293_03580"/>
<dbReference type="InterPro" id="IPR027417">
    <property type="entry name" value="P-loop_NTPase"/>
</dbReference>
<evidence type="ECO:0000313" key="11">
    <source>
        <dbReference type="Proteomes" id="UP000035503"/>
    </source>
</evidence>
<evidence type="ECO:0000256" key="5">
    <source>
        <dbReference type="ARBA" id="ARBA00022741"/>
    </source>
</evidence>
<dbReference type="GO" id="GO:0016020">
    <property type="term" value="C:membrane"/>
    <property type="evidence" value="ECO:0007669"/>
    <property type="project" value="InterPro"/>
</dbReference>
<organism evidence="10 11">
    <name type="scientific">Candidatus Liberibacter africanus PTSAPSY</name>
    <dbReference type="NCBI Taxonomy" id="1277257"/>
    <lineage>
        <taxon>Bacteria</taxon>
        <taxon>Pseudomonadati</taxon>
        <taxon>Pseudomonadota</taxon>
        <taxon>Alphaproteobacteria</taxon>
        <taxon>Hyphomicrobiales</taxon>
        <taxon>Rhizobiaceae</taxon>
        <taxon>Liberibacter</taxon>
    </lineage>
</organism>
<keyword evidence="7" id="KW-1278">Translocase</keyword>
<name>A0A0G3I378_LIBAF</name>
<keyword evidence="8" id="KW-0472">Membrane</keyword>
<dbReference type="AlphaFoldDB" id="A0A0G3I378"/>
<dbReference type="InterPro" id="IPR005968">
    <property type="entry name" value="Thiamine_ABC_ThiQ"/>
</dbReference>
<comment type="similarity">
    <text evidence="1">Belongs to the ABC transporter superfamily.</text>
</comment>
<evidence type="ECO:0000256" key="4">
    <source>
        <dbReference type="ARBA" id="ARBA00022519"/>
    </source>
</evidence>
<keyword evidence="4" id="KW-0997">Cell inner membrane</keyword>
<keyword evidence="2" id="KW-0813">Transport</keyword>
<keyword evidence="5" id="KW-0547">Nucleotide-binding</keyword>
<evidence type="ECO:0000313" key="10">
    <source>
        <dbReference type="EMBL" id="AKK20344.1"/>
    </source>
</evidence>
<dbReference type="NCBIfam" id="TIGR01277">
    <property type="entry name" value="thiQ"/>
    <property type="match status" value="1"/>
</dbReference>
<feature type="domain" description="ABC transporter" evidence="9">
    <location>
        <begin position="2"/>
        <end position="230"/>
    </location>
</feature>
<dbReference type="PROSITE" id="PS50893">
    <property type="entry name" value="ABC_TRANSPORTER_2"/>
    <property type="match status" value="1"/>
</dbReference>
<dbReference type="PANTHER" id="PTHR42781">
    <property type="entry name" value="SPERMIDINE/PUTRESCINE IMPORT ATP-BINDING PROTEIN POTA"/>
    <property type="match status" value="1"/>
</dbReference>
<evidence type="ECO:0000256" key="3">
    <source>
        <dbReference type="ARBA" id="ARBA00022475"/>
    </source>
</evidence>